<organism evidence="2 3">
    <name type="scientific">Gymnopilus dilepis</name>
    <dbReference type="NCBI Taxonomy" id="231916"/>
    <lineage>
        <taxon>Eukaryota</taxon>
        <taxon>Fungi</taxon>
        <taxon>Dikarya</taxon>
        <taxon>Basidiomycota</taxon>
        <taxon>Agaricomycotina</taxon>
        <taxon>Agaricomycetes</taxon>
        <taxon>Agaricomycetidae</taxon>
        <taxon>Agaricales</taxon>
        <taxon>Agaricineae</taxon>
        <taxon>Hymenogastraceae</taxon>
        <taxon>Gymnopilus</taxon>
    </lineage>
</organism>
<evidence type="ECO:0000256" key="1">
    <source>
        <dbReference type="SAM" id="Phobius"/>
    </source>
</evidence>
<keyword evidence="3" id="KW-1185">Reference proteome</keyword>
<sequence>MPSAPLPTDLEQEVVLDFALNNFLVSNMLLVTRNPVQNKVVIGTISLSYLIYVVESGVQWYNAKRAFVDNGQTRQDVFVTLYRSPSEWYFFIRDVCYFLMAALADGLLLWRCFHIWNRSACSILLPSLFMLCEIGVALSLIIIACVYKLKSVPGPDRILDELFGVGTFMTLATTMSATVLIAYRIHTFSKEGIPCGSRVRIQHVLDMLVQSAAVYSVVTFAAAIASVIPFTVKNSAPLTAAQGYTCSFYLFTAGAGPTVMVARVAIAKTRTNADVVSIHLSGLHFQSHPTVQDLA</sequence>
<comment type="caution">
    <text evidence="2">The sequence shown here is derived from an EMBL/GenBank/DDBJ whole genome shotgun (WGS) entry which is preliminary data.</text>
</comment>
<name>A0A409WAR8_9AGAR</name>
<dbReference type="InParanoid" id="A0A409WAR8"/>
<protein>
    <submittedName>
        <fullName evidence="2">Uncharacterized protein</fullName>
    </submittedName>
</protein>
<reference evidence="2 3" key="1">
    <citation type="journal article" date="2018" name="Evol. Lett.">
        <title>Horizontal gene cluster transfer increased hallucinogenic mushroom diversity.</title>
        <authorList>
            <person name="Reynolds H.T."/>
            <person name="Vijayakumar V."/>
            <person name="Gluck-Thaler E."/>
            <person name="Korotkin H.B."/>
            <person name="Matheny P.B."/>
            <person name="Slot J.C."/>
        </authorList>
    </citation>
    <scope>NUCLEOTIDE SEQUENCE [LARGE SCALE GENOMIC DNA]</scope>
    <source>
        <strain evidence="2 3">SRW20</strain>
    </source>
</reference>
<evidence type="ECO:0000313" key="3">
    <source>
        <dbReference type="Proteomes" id="UP000284706"/>
    </source>
</evidence>
<feature type="transmembrane region" description="Helical" evidence="1">
    <location>
        <begin position="248"/>
        <end position="266"/>
    </location>
</feature>
<evidence type="ECO:0000313" key="2">
    <source>
        <dbReference type="EMBL" id="PPQ75606.1"/>
    </source>
</evidence>
<feature type="transmembrane region" description="Helical" evidence="1">
    <location>
        <begin position="162"/>
        <end position="183"/>
    </location>
</feature>
<dbReference type="Proteomes" id="UP000284706">
    <property type="component" value="Unassembled WGS sequence"/>
</dbReference>
<dbReference type="OrthoDB" id="2841022at2759"/>
<keyword evidence="1" id="KW-1133">Transmembrane helix</keyword>
<feature type="transmembrane region" description="Helical" evidence="1">
    <location>
        <begin position="204"/>
        <end position="228"/>
    </location>
</feature>
<gene>
    <name evidence="2" type="ORF">CVT26_002496</name>
</gene>
<dbReference type="EMBL" id="NHYE01005244">
    <property type="protein sequence ID" value="PPQ75606.1"/>
    <property type="molecule type" value="Genomic_DNA"/>
</dbReference>
<keyword evidence="1" id="KW-0812">Transmembrane</keyword>
<feature type="transmembrane region" description="Helical" evidence="1">
    <location>
        <begin position="122"/>
        <end position="150"/>
    </location>
</feature>
<feature type="transmembrane region" description="Helical" evidence="1">
    <location>
        <begin position="88"/>
        <end position="110"/>
    </location>
</feature>
<accession>A0A409WAR8</accession>
<keyword evidence="1" id="KW-0472">Membrane</keyword>
<dbReference type="AlphaFoldDB" id="A0A409WAR8"/>
<proteinExistence type="predicted"/>